<dbReference type="GO" id="GO:0016616">
    <property type="term" value="F:oxidoreductase activity, acting on the CH-OH group of donors, NAD or NADP as acceptor"/>
    <property type="evidence" value="ECO:0007669"/>
    <property type="project" value="InterPro"/>
</dbReference>
<feature type="domain" description="3-beta hydroxysteroid dehydrogenase/isomerase" evidence="1">
    <location>
        <begin position="7"/>
        <end position="271"/>
    </location>
</feature>
<dbReference type="AlphaFoldDB" id="A0A8H3Z733"/>
<dbReference type="InterPro" id="IPR036291">
    <property type="entry name" value="NAD(P)-bd_dom_sf"/>
</dbReference>
<evidence type="ECO:0000259" key="1">
    <source>
        <dbReference type="Pfam" id="PF01073"/>
    </source>
</evidence>
<comment type="caution">
    <text evidence="2">The sequence shown here is derived from an EMBL/GenBank/DDBJ whole genome shotgun (WGS) entry which is preliminary data.</text>
</comment>
<dbReference type="SUPFAM" id="SSF51735">
    <property type="entry name" value="NAD(P)-binding Rossmann-fold domains"/>
    <property type="match status" value="1"/>
</dbReference>
<dbReference type="GO" id="GO:0006694">
    <property type="term" value="P:steroid biosynthetic process"/>
    <property type="evidence" value="ECO:0007669"/>
    <property type="project" value="InterPro"/>
</dbReference>
<dbReference type="PANTHER" id="PTHR43000">
    <property type="entry name" value="DTDP-D-GLUCOSE 4,6-DEHYDRATASE-RELATED"/>
    <property type="match status" value="1"/>
</dbReference>
<dbReference type="Gene3D" id="3.40.50.720">
    <property type="entry name" value="NAD(P)-binding Rossmann-like Domain"/>
    <property type="match status" value="1"/>
</dbReference>
<dbReference type="InterPro" id="IPR002225">
    <property type="entry name" value="3Beta_OHSteriod_DH/Estase"/>
</dbReference>
<evidence type="ECO:0000313" key="2">
    <source>
        <dbReference type="EMBL" id="KAE9988510.1"/>
    </source>
</evidence>
<sequence length="453" mass="48787">MAGPKVVITGGSGCLGSAVIQCLRDRLPDASLFALDISTPTTDSNNTPRVEYLQADICDASAIARIIGQIQPQVIIHTAGLVPSAAKRLGVGDAGLRKVNIEGTQNVLDAAKTAGSVIAFVHTSSCDVVKGDSWGDLKNVNENITPPQKFDEVYAETKAVSEHMVLSSASSYFKTAAIRTYGIIGSNDNNLVPLMAVTPRRISFGKGTNLYDFTCAENAALAHVLAVENLLSPSSEGSPSANGKAFFVTDQRPIPMRRLMEMIWECLDHGQVQHDSEEIQGNPIVVPISLAYAIIWIMSLVAKAFRQPPFVTTDELGAGVSVRYFDNSLARDVLGYVPRARLEDSIRDAFSYLSCGNSDDDRNGWKIIRPLKVLPVDASFPYKLDNQSIARSHRHEGVAIVKSSLTREEISNAPSAINVVAAWYILWHHCFVEVSDGLGDTSAAVPTSTSASV</sequence>
<proteinExistence type="predicted"/>
<dbReference type="Proteomes" id="UP000447873">
    <property type="component" value="Unassembled WGS sequence"/>
</dbReference>
<dbReference type="Pfam" id="PF01073">
    <property type="entry name" value="3Beta_HSD"/>
    <property type="match status" value="1"/>
</dbReference>
<name>A0A8H3Z733_VENIN</name>
<dbReference type="EMBL" id="WNWS01000007">
    <property type="protein sequence ID" value="KAE9988510.1"/>
    <property type="molecule type" value="Genomic_DNA"/>
</dbReference>
<reference evidence="2 3" key="1">
    <citation type="submission" date="2018-12" db="EMBL/GenBank/DDBJ databases">
        <title>Venturia inaequalis Genome Resource.</title>
        <authorList>
            <person name="Lichtner F.J."/>
        </authorList>
    </citation>
    <scope>NUCLEOTIDE SEQUENCE [LARGE SCALE GENOMIC DNA]</scope>
    <source>
        <strain evidence="2 3">120213</strain>
    </source>
</reference>
<evidence type="ECO:0000313" key="3">
    <source>
        <dbReference type="Proteomes" id="UP000447873"/>
    </source>
</evidence>
<organism evidence="2 3">
    <name type="scientific">Venturia inaequalis</name>
    <name type="common">Apple scab fungus</name>
    <dbReference type="NCBI Taxonomy" id="5025"/>
    <lineage>
        <taxon>Eukaryota</taxon>
        <taxon>Fungi</taxon>
        <taxon>Dikarya</taxon>
        <taxon>Ascomycota</taxon>
        <taxon>Pezizomycotina</taxon>
        <taxon>Dothideomycetes</taxon>
        <taxon>Pleosporomycetidae</taxon>
        <taxon>Venturiales</taxon>
        <taxon>Venturiaceae</taxon>
        <taxon>Venturia</taxon>
    </lineage>
</organism>
<protein>
    <recommendedName>
        <fullName evidence="1">3-beta hydroxysteroid dehydrogenase/isomerase domain-containing protein</fullName>
    </recommendedName>
</protein>
<gene>
    <name evidence="2" type="ORF">EG328_010549</name>
</gene>
<accession>A0A8H3Z733</accession>